<reference evidence="2 3" key="1">
    <citation type="submission" date="2009-01" db="EMBL/GenBank/DDBJ databases">
        <authorList>
            <person name="Qin X."/>
            <person name="Bachman B."/>
            <person name="Battles P."/>
            <person name="Bell A."/>
            <person name="Bess C."/>
            <person name="Bickham C."/>
            <person name="Chaboub L."/>
            <person name="Chen D."/>
            <person name="Coyle M."/>
            <person name="Deiros D.R."/>
            <person name="Dinh H."/>
            <person name="Forbes L."/>
            <person name="Fowler G."/>
            <person name="Francisco L."/>
            <person name="Fu Q."/>
            <person name="Gubbala S."/>
            <person name="Hale W."/>
            <person name="Han Y."/>
            <person name="Hemphill L."/>
            <person name="Highlander S.K."/>
            <person name="Hirani K."/>
            <person name="Hogues M."/>
            <person name="Jackson L."/>
            <person name="Jakkamsetti A."/>
            <person name="Javaid M."/>
            <person name="Jiang H."/>
            <person name="Korchina V."/>
            <person name="Kovar C."/>
            <person name="Lara F."/>
            <person name="Lee S."/>
            <person name="Mata R."/>
            <person name="Mathew T."/>
            <person name="Moen C."/>
            <person name="Morales K."/>
            <person name="Munidasa M."/>
            <person name="Nazareth L."/>
            <person name="Ngo R."/>
            <person name="Nguyen L."/>
            <person name="Okwuonu G."/>
            <person name="Ongeri F."/>
            <person name="Patil S."/>
            <person name="Petrosino J."/>
            <person name="Pham C."/>
            <person name="Pham P."/>
            <person name="Pu L.-L."/>
            <person name="Puazo M."/>
            <person name="Raj R."/>
            <person name="Reid J."/>
            <person name="Rouhana J."/>
            <person name="Saada N."/>
            <person name="Shang Y."/>
            <person name="Simmons D."/>
            <person name="Thornton R."/>
            <person name="Warren J."/>
            <person name="Weissenberger G."/>
            <person name="Zhang J."/>
            <person name="Zhang L."/>
            <person name="Zhou C."/>
            <person name="Zhu D."/>
            <person name="Muzny D."/>
            <person name="Worley K."/>
            <person name="Gibbs R."/>
        </authorList>
    </citation>
    <scope>NUCLEOTIDE SEQUENCE [LARGE SCALE GENOMIC DNA]</scope>
    <source>
        <strain evidence="2 3">ATCC 33200</strain>
    </source>
</reference>
<evidence type="ECO:0000313" key="3">
    <source>
        <dbReference type="Proteomes" id="UP000003491"/>
    </source>
</evidence>
<accession>C2E433</accession>
<dbReference type="AlphaFoldDB" id="C2E433"/>
<dbReference type="InterPro" id="IPR035903">
    <property type="entry name" value="HesB-like_dom_sf"/>
</dbReference>
<dbReference type="EMBL" id="ACGR01000024">
    <property type="protein sequence ID" value="EEJ60485.1"/>
    <property type="molecule type" value="Genomic_DNA"/>
</dbReference>
<dbReference type="Pfam" id="PF01521">
    <property type="entry name" value="Fe-S_biosyn"/>
    <property type="match status" value="1"/>
</dbReference>
<organism evidence="2 3">
    <name type="scientific">Lactobacillus johnsonii ATCC 33200</name>
    <dbReference type="NCBI Taxonomy" id="525330"/>
    <lineage>
        <taxon>Bacteria</taxon>
        <taxon>Bacillati</taxon>
        <taxon>Bacillota</taxon>
        <taxon>Bacilli</taxon>
        <taxon>Lactobacillales</taxon>
        <taxon>Lactobacillaceae</taxon>
        <taxon>Lactobacillus</taxon>
    </lineage>
</organism>
<protein>
    <recommendedName>
        <fullName evidence="1">Core domain-containing protein</fullName>
    </recommendedName>
</protein>
<comment type="caution">
    <text evidence="2">The sequence shown here is derived from an EMBL/GenBank/DDBJ whole genome shotgun (WGS) entry which is preliminary data.</text>
</comment>
<name>C2E433_LACJH</name>
<dbReference type="HOGENOM" id="CLU_141575_1_1_9"/>
<dbReference type="PATRIC" id="fig|525330.7.peg.1712"/>
<evidence type="ECO:0000313" key="2">
    <source>
        <dbReference type="EMBL" id="EEJ60485.1"/>
    </source>
</evidence>
<evidence type="ECO:0000259" key="1">
    <source>
        <dbReference type="Pfam" id="PF01521"/>
    </source>
</evidence>
<dbReference type="SUPFAM" id="SSF89360">
    <property type="entry name" value="HesB-like domain"/>
    <property type="match status" value="1"/>
</dbReference>
<dbReference type="Gene3D" id="2.60.300.12">
    <property type="entry name" value="HesB-like domain"/>
    <property type="match status" value="1"/>
</dbReference>
<proteinExistence type="predicted"/>
<sequence length="136" mass="15079">MVISMVKMTISQDAIDFLKKRGYNKHEILLIVDGGGGDYSIEGGSCNIGMDYSLISLDTMKHDPRYSVKIENNANFEIYTSDYDLAFLGDNLILDIHNTTLRLRNNSGILTGAVKIAKASFLAERAKEGIINQKNC</sequence>
<dbReference type="InterPro" id="IPR000361">
    <property type="entry name" value="ATAP_core_dom"/>
</dbReference>
<gene>
    <name evidence="2" type="ORF">HMPREF0528_0507</name>
</gene>
<feature type="domain" description="Core" evidence="1">
    <location>
        <begin position="7"/>
        <end position="117"/>
    </location>
</feature>
<dbReference type="Proteomes" id="UP000003491">
    <property type="component" value="Unassembled WGS sequence"/>
</dbReference>